<dbReference type="Pfam" id="PF14934">
    <property type="entry name" value="TMEM254"/>
    <property type="match status" value="1"/>
</dbReference>
<dbReference type="InterPro" id="IPR036291">
    <property type="entry name" value="NAD(P)-bd_dom_sf"/>
</dbReference>
<comment type="caution">
    <text evidence="5">The sequence shown here is derived from an EMBL/GenBank/DDBJ whole genome shotgun (WGS) entry which is preliminary data.</text>
</comment>
<feature type="transmembrane region" description="Helical" evidence="3">
    <location>
        <begin position="428"/>
        <end position="446"/>
    </location>
</feature>
<keyword evidence="3" id="KW-1133">Transmembrane helix</keyword>
<protein>
    <recommendedName>
        <fullName evidence="4">3-beta hydroxysteroid dehydrogenase/isomerase domain-containing protein</fullName>
    </recommendedName>
</protein>
<dbReference type="Pfam" id="PF01073">
    <property type="entry name" value="3Beta_HSD"/>
    <property type="match status" value="1"/>
</dbReference>
<evidence type="ECO:0000313" key="5">
    <source>
        <dbReference type="EMBL" id="KAI5062223.1"/>
    </source>
</evidence>
<name>A0A9D4U736_ADICA</name>
<evidence type="ECO:0000256" key="1">
    <source>
        <dbReference type="ARBA" id="ARBA00009219"/>
    </source>
</evidence>
<dbReference type="OrthoDB" id="2735536at2759"/>
<evidence type="ECO:0000256" key="2">
    <source>
        <dbReference type="ARBA" id="ARBA00023002"/>
    </source>
</evidence>
<dbReference type="Gene3D" id="3.40.50.720">
    <property type="entry name" value="NAD(P)-binding Rossmann-like Domain"/>
    <property type="match status" value="1"/>
</dbReference>
<feature type="transmembrane region" description="Helical" evidence="3">
    <location>
        <begin position="458"/>
        <end position="474"/>
    </location>
</feature>
<feature type="transmembrane region" description="Helical" evidence="3">
    <location>
        <begin position="382"/>
        <end position="407"/>
    </location>
</feature>
<dbReference type="GO" id="GO:0006694">
    <property type="term" value="P:steroid biosynthetic process"/>
    <property type="evidence" value="ECO:0007669"/>
    <property type="project" value="InterPro"/>
</dbReference>
<dbReference type="AlphaFoldDB" id="A0A9D4U736"/>
<gene>
    <name evidence="5" type="ORF">GOP47_0022762</name>
</gene>
<keyword evidence="2" id="KW-0560">Oxidoreductase</keyword>
<dbReference type="EMBL" id="JABFUD020000022">
    <property type="protein sequence ID" value="KAI5062223.1"/>
    <property type="molecule type" value="Genomic_DNA"/>
</dbReference>
<dbReference type="PANTHER" id="PTHR43245">
    <property type="entry name" value="BIFUNCTIONAL POLYMYXIN RESISTANCE PROTEIN ARNA"/>
    <property type="match status" value="1"/>
</dbReference>
<dbReference type="InterPro" id="IPR002225">
    <property type="entry name" value="3Beta_OHSteriod_DH/Estase"/>
</dbReference>
<evidence type="ECO:0000256" key="3">
    <source>
        <dbReference type="SAM" id="Phobius"/>
    </source>
</evidence>
<keyword evidence="3" id="KW-0812">Transmembrane</keyword>
<dbReference type="InterPro" id="IPR050177">
    <property type="entry name" value="Lipid_A_modif_metabolic_enz"/>
</dbReference>
<feature type="domain" description="3-beta hydroxysteroid dehydrogenase/isomerase" evidence="4">
    <location>
        <begin position="16"/>
        <end position="292"/>
    </location>
</feature>
<proteinExistence type="inferred from homology"/>
<dbReference type="PANTHER" id="PTHR43245:SF51">
    <property type="entry name" value="SHORT CHAIN DEHYDROGENASE_REDUCTASE FAMILY 42E, MEMBER 2"/>
    <property type="match status" value="1"/>
</dbReference>
<dbReference type="Proteomes" id="UP000886520">
    <property type="component" value="Chromosome 22"/>
</dbReference>
<reference evidence="5" key="1">
    <citation type="submission" date="2021-01" db="EMBL/GenBank/DDBJ databases">
        <title>Adiantum capillus-veneris genome.</title>
        <authorList>
            <person name="Fang Y."/>
            <person name="Liao Q."/>
        </authorList>
    </citation>
    <scope>NUCLEOTIDE SEQUENCE</scope>
    <source>
        <strain evidence="5">H3</strain>
        <tissue evidence="5">Leaf</tissue>
    </source>
</reference>
<dbReference type="SUPFAM" id="SSF51735">
    <property type="entry name" value="NAD(P)-binding Rossmann-fold domains"/>
    <property type="match status" value="1"/>
</dbReference>
<sequence length="484" mass="53606">MVMLSENEGIDGQVFVVTGGLSSVGAALCLELVERGAQEVRSFDSRSSSPLLPALLRKRVVCITGDIKRKEETDKALCGANCVFHLASYGISGKEMLRARKIDEVNLTGTCNILDSCVKYGVERLVFASSYNVVFGGQEIVDGNENMGYFPIDTHLDSYGRCKALAEQIVLKSNGRPLKSKSGGKLHTCAIRPAPVYGPHEEHHLPRLLDLAQKGMLLCVIGGPEVKTDWVYVDNLVQALLLASMGLLDDIPGRLGAPACGQAYFISDGAPINPFKFLQPLLEGLGYQLPNQRLSVKSAMTLAWFFWGLYGLLYPWLDKAWLPEPPVLPAEVHSVGVTHYFSTLKARQQLGYVPHVAPKEGLQRTLEFWRNERAKGVLSPELFYWISIVGILIVILFCAFVPAPFLGPFEWTREGLLLILRTQKMIQITFILSCIVHVGEGGYAWLLAKRVDPANANGWFWQTFFVGFPSLLLLRSRARHLSKS</sequence>
<dbReference type="GO" id="GO:0016616">
    <property type="term" value="F:oxidoreductase activity, acting on the CH-OH group of donors, NAD or NADP as acceptor"/>
    <property type="evidence" value="ECO:0007669"/>
    <property type="project" value="InterPro"/>
</dbReference>
<evidence type="ECO:0000313" key="6">
    <source>
        <dbReference type="Proteomes" id="UP000886520"/>
    </source>
</evidence>
<evidence type="ECO:0000259" key="4">
    <source>
        <dbReference type="Pfam" id="PF01073"/>
    </source>
</evidence>
<dbReference type="InterPro" id="IPR028110">
    <property type="entry name" value="TMEM254"/>
</dbReference>
<organism evidence="5 6">
    <name type="scientific">Adiantum capillus-veneris</name>
    <name type="common">Maidenhair fern</name>
    <dbReference type="NCBI Taxonomy" id="13818"/>
    <lineage>
        <taxon>Eukaryota</taxon>
        <taxon>Viridiplantae</taxon>
        <taxon>Streptophyta</taxon>
        <taxon>Embryophyta</taxon>
        <taxon>Tracheophyta</taxon>
        <taxon>Polypodiopsida</taxon>
        <taxon>Polypodiidae</taxon>
        <taxon>Polypodiales</taxon>
        <taxon>Pteridineae</taxon>
        <taxon>Pteridaceae</taxon>
        <taxon>Vittarioideae</taxon>
        <taxon>Adiantum</taxon>
    </lineage>
</organism>
<accession>A0A9D4U736</accession>
<keyword evidence="6" id="KW-1185">Reference proteome</keyword>
<comment type="similarity">
    <text evidence="1">Belongs to the 3-beta-HSD family.</text>
</comment>
<keyword evidence="3" id="KW-0472">Membrane</keyword>